<accession>A0A9D2T6I7</accession>
<dbReference type="EMBL" id="DWWL01000010">
    <property type="protein sequence ID" value="HJC46875.1"/>
    <property type="molecule type" value="Genomic_DNA"/>
</dbReference>
<dbReference type="AlphaFoldDB" id="A0A9D2T6I7"/>
<evidence type="ECO:0000313" key="1">
    <source>
        <dbReference type="EMBL" id="HJC46875.1"/>
    </source>
</evidence>
<comment type="caution">
    <text evidence="1">The sequence shown here is derived from an EMBL/GenBank/DDBJ whole genome shotgun (WGS) entry which is preliminary data.</text>
</comment>
<proteinExistence type="predicted"/>
<dbReference type="Proteomes" id="UP000823883">
    <property type="component" value="Unassembled WGS sequence"/>
</dbReference>
<name>A0A9D2T6I7_9FIRM</name>
<gene>
    <name evidence="1" type="ORF">IAA04_02340</name>
</gene>
<sequence length="364" mass="42110">MREIYFWRAEGSWVCEIPRLDDREMEAAEETARHTKNTWQKNRGFREILKNTVQGKTAEAVFEACLEQIAGVSLSVYDQFRTDGMKNHAPVDALIFQKETAEAVRRDCESRLAEAAAGSGSGVIPVKLREYLSSHGAVTVEIKSSVLKGRDLAGVSHSCRRTKEDFSVIAANILERDFFVYPHFLRSSEEIGSFYQYAEYVRALRGDEFPAGNRAFLHRLMREEYDNACDVYTRLYFDYEGGHVYVPGYVSREDFFAWPEIGKMPGQKSGGAVYYMRSIRDRHPVEEIGRDPRLWNRDRQAAWERLFCGHEMVCPVCGGVLQVCGSRKHEQYYLRCFDCRRNFSMDREYGLRKTDEKGNRRNGR</sequence>
<organism evidence="1 2">
    <name type="scientific">Candidatus Lachnoclostridium pullistercoris</name>
    <dbReference type="NCBI Taxonomy" id="2838632"/>
    <lineage>
        <taxon>Bacteria</taxon>
        <taxon>Bacillati</taxon>
        <taxon>Bacillota</taxon>
        <taxon>Clostridia</taxon>
        <taxon>Lachnospirales</taxon>
        <taxon>Lachnospiraceae</taxon>
    </lineage>
</organism>
<protein>
    <submittedName>
        <fullName evidence="1">Uncharacterized protein</fullName>
    </submittedName>
</protein>
<evidence type="ECO:0000313" key="2">
    <source>
        <dbReference type="Proteomes" id="UP000823883"/>
    </source>
</evidence>
<reference evidence="1" key="1">
    <citation type="journal article" date="2021" name="PeerJ">
        <title>Extensive microbial diversity within the chicken gut microbiome revealed by metagenomics and culture.</title>
        <authorList>
            <person name="Gilroy R."/>
            <person name="Ravi A."/>
            <person name="Getino M."/>
            <person name="Pursley I."/>
            <person name="Horton D.L."/>
            <person name="Alikhan N.F."/>
            <person name="Baker D."/>
            <person name="Gharbi K."/>
            <person name="Hall N."/>
            <person name="Watson M."/>
            <person name="Adriaenssens E.M."/>
            <person name="Foster-Nyarko E."/>
            <person name="Jarju S."/>
            <person name="Secka A."/>
            <person name="Antonio M."/>
            <person name="Oren A."/>
            <person name="Chaudhuri R.R."/>
            <person name="La Ragione R."/>
            <person name="Hildebrand F."/>
            <person name="Pallen M.J."/>
        </authorList>
    </citation>
    <scope>NUCLEOTIDE SEQUENCE</scope>
    <source>
        <strain evidence="1">CHK183-5548</strain>
    </source>
</reference>
<reference evidence="1" key="2">
    <citation type="submission" date="2021-04" db="EMBL/GenBank/DDBJ databases">
        <authorList>
            <person name="Gilroy R."/>
        </authorList>
    </citation>
    <scope>NUCLEOTIDE SEQUENCE</scope>
    <source>
        <strain evidence="1">CHK183-5548</strain>
    </source>
</reference>